<sequence length="373" mass="42054">MKSQQTRGSPDQTDGNRDIGRPLPHGGWHSRPSGTVRCQLGRNELVDTEMVFEGRRDGASTTLDTAASTGRTSLKGVTRSAVVPEDTAAAPAVYPTVEGRKTSTHSTVQRYKNNGQHRPEATCERQSRPTEPTIRDEETGERTPNLQLAVTAHLRQLYETPQPNEIPRGKYAERMSTGRLVASKHALPVLWMTYQQESSSIWAQIRENRWREFSVAFLLAGDDIPSEWLESKVALIHKRGGDPGLLRDDRPVTVTCVLYRVFAQILKAWMGAWAEVNNHLTELQNGFHQDRRLEDNMFTLSLEYRECQKRVPPSSVLLPRHTSGLTLPGGHVIQQATQCRHLGVNLCAQLEYTLAHEDHLYKASRRADNVLRR</sequence>
<protein>
    <submittedName>
        <fullName evidence="1">Uncharacterized protein</fullName>
    </submittedName>
</protein>
<comment type="caution">
    <text evidence="1">The sequence shown here is derived from an EMBL/GenBank/DDBJ whole genome shotgun (WGS) entry which is preliminary data.</text>
</comment>
<accession>A0ACB8DI38</accession>
<keyword evidence="2" id="KW-1185">Reference proteome</keyword>
<dbReference type="Proteomes" id="UP000821865">
    <property type="component" value="Chromosome 11"/>
</dbReference>
<proteinExistence type="predicted"/>
<evidence type="ECO:0000313" key="2">
    <source>
        <dbReference type="Proteomes" id="UP000821865"/>
    </source>
</evidence>
<dbReference type="EMBL" id="CM023480">
    <property type="protein sequence ID" value="KAH7970383.1"/>
    <property type="molecule type" value="Genomic_DNA"/>
</dbReference>
<gene>
    <name evidence="1" type="ORF">HPB49_005508</name>
</gene>
<name>A0ACB8DI38_DERSI</name>
<evidence type="ECO:0000313" key="1">
    <source>
        <dbReference type="EMBL" id="KAH7970383.1"/>
    </source>
</evidence>
<organism evidence="1 2">
    <name type="scientific">Dermacentor silvarum</name>
    <name type="common">Tick</name>
    <dbReference type="NCBI Taxonomy" id="543639"/>
    <lineage>
        <taxon>Eukaryota</taxon>
        <taxon>Metazoa</taxon>
        <taxon>Ecdysozoa</taxon>
        <taxon>Arthropoda</taxon>
        <taxon>Chelicerata</taxon>
        <taxon>Arachnida</taxon>
        <taxon>Acari</taxon>
        <taxon>Parasitiformes</taxon>
        <taxon>Ixodida</taxon>
        <taxon>Ixodoidea</taxon>
        <taxon>Ixodidae</taxon>
        <taxon>Rhipicephalinae</taxon>
        <taxon>Dermacentor</taxon>
    </lineage>
</organism>
<reference evidence="1" key="1">
    <citation type="submission" date="2020-05" db="EMBL/GenBank/DDBJ databases">
        <title>Large-scale comparative analyses of tick genomes elucidate their genetic diversity and vector capacities.</title>
        <authorList>
            <person name="Jia N."/>
            <person name="Wang J."/>
            <person name="Shi W."/>
            <person name="Du L."/>
            <person name="Sun Y."/>
            <person name="Zhan W."/>
            <person name="Jiang J."/>
            <person name="Wang Q."/>
            <person name="Zhang B."/>
            <person name="Ji P."/>
            <person name="Sakyi L.B."/>
            <person name="Cui X."/>
            <person name="Yuan T."/>
            <person name="Jiang B."/>
            <person name="Yang W."/>
            <person name="Lam T.T.-Y."/>
            <person name="Chang Q."/>
            <person name="Ding S."/>
            <person name="Wang X."/>
            <person name="Zhu J."/>
            <person name="Ruan X."/>
            <person name="Zhao L."/>
            <person name="Wei J."/>
            <person name="Que T."/>
            <person name="Du C."/>
            <person name="Cheng J."/>
            <person name="Dai P."/>
            <person name="Han X."/>
            <person name="Huang E."/>
            <person name="Gao Y."/>
            <person name="Liu J."/>
            <person name="Shao H."/>
            <person name="Ye R."/>
            <person name="Li L."/>
            <person name="Wei W."/>
            <person name="Wang X."/>
            <person name="Wang C."/>
            <person name="Yang T."/>
            <person name="Huo Q."/>
            <person name="Li W."/>
            <person name="Guo W."/>
            <person name="Chen H."/>
            <person name="Zhou L."/>
            <person name="Ni X."/>
            <person name="Tian J."/>
            <person name="Zhou Y."/>
            <person name="Sheng Y."/>
            <person name="Liu T."/>
            <person name="Pan Y."/>
            <person name="Xia L."/>
            <person name="Li J."/>
            <person name="Zhao F."/>
            <person name="Cao W."/>
        </authorList>
    </citation>
    <scope>NUCLEOTIDE SEQUENCE</scope>
    <source>
        <strain evidence="1">Dsil-2018</strain>
    </source>
</reference>